<gene>
    <name evidence="5" type="ORF">CLV41_10920</name>
</gene>
<dbReference type="GO" id="GO:0004222">
    <property type="term" value="F:metalloendopeptidase activity"/>
    <property type="evidence" value="ECO:0007669"/>
    <property type="project" value="TreeGrafter"/>
</dbReference>
<sequence>MAQWPDNQNPGAHRPEFDRTIIRPSGKGFATPEAEQTRPEQPARPNQPARPAPKRSSKLMYAAMAIGFLVVGAGAGGLAHLFTSGAISFSPPEETAASDKPVSTAEPAAPGPLVDASSSTAEAGQGESASLQEENPPERLNEEDLDIPADPFFDMAMSAVIPLAGDPVLLSRGSAAQRIELTERPVPASASPDDAAFVPAASAFFLDSQMLDEDGNLVISAPGSETDFQFGNFGGGDDSEGIVVEESGSQAKDQSTDLPVFLKPPTDTLNLFLSERPIGQGPSRIEIRTEIPEAVALGDFLKENSFDEDISKLLVEFAASEFQKGDLIAGDRIAVRGVRMPNKLGRIGDYYRPVQVSFYGQDGYLGTAAFSSSRDGDAYVHGADPWFGKPIVEEKAAPDKVAGATKKHRLIDGLYATAVRNAVPASIVGEAIAYLAPTTDLKRTIEPDERFTLVFTDMPRDEKRGGGRVLFAGVRRGDDWSVRCYVLKAPGNRGFACVNEGGKVSLSGAMLVPVKGVLTSKFGLRFHPIKKTERLHAGVDWAAPTGTPIRAAFSGKITYRAVRGGYGNFIELTHKDGITSRYAHMHEFADGIELGSVVQAGDLIGYVGTTGLSTGPHLHFEIRQRGEPADPLAFEMETGADAPQSVASNDLKNYRVAIGDILSVQ</sequence>
<comment type="caution">
    <text evidence="5">The sequence shown here is derived from an EMBL/GenBank/DDBJ whole genome shotgun (WGS) entry which is preliminary data.</text>
</comment>
<dbReference type="SUPFAM" id="SSF51261">
    <property type="entry name" value="Duplicated hybrid motif"/>
    <property type="match status" value="1"/>
</dbReference>
<dbReference type="EMBL" id="PPCN01000009">
    <property type="protein sequence ID" value="POF29250.1"/>
    <property type="molecule type" value="Genomic_DNA"/>
</dbReference>
<keyword evidence="3" id="KW-1133">Transmembrane helix</keyword>
<proteinExistence type="predicted"/>
<dbReference type="Gene3D" id="2.70.70.10">
    <property type="entry name" value="Glucose Permease (Domain IIA)"/>
    <property type="match status" value="1"/>
</dbReference>
<keyword evidence="3" id="KW-0472">Membrane</keyword>
<accession>A0A2S3UNU7</accession>
<evidence type="ECO:0000259" key="4">
    <source>
        <dbReference type="Pfam" id="PF01551"/>
    </source>
</evidence>
<protein>
    <submittedName>
        <fullName evidence="5">Peptidase M23-like protein</fullName>
    </submittedName>
</protein>
<feature type="domain" description="M23ase beta-sheet core" evidence="4">
    <location>
        <begin position="535"/>
        <end position="631"/>
    </location>
</feature>
<feature type="compositionally biased region" description="Polar residues" evidence="2">
    <location>
        <begin position="116"/>
        <end position="133"/>
    </location>
</feature>
<feature type="transmembrane region" description="Helical" evidence="3">
    <location>
        <begin position="59"/>
        <end position="82"/>
    </location>
</feature>
<dbReference type="Gene3D" id="3.10.450.350">
    <property type="match status" value="1"/>
</dbReference>
<evidence type="ECO:0000256" key="3">
    <source>
        <dbReference type="SAM" id="Phobius"/>
    </source>
</evidence>
<dbReference type="InterPro" id="IPR050570">
    <property type="entry name" value="Cell_wall_metabolism_enzyme"/>
</dbReference>
<dbReference type="CDD" id="cd12797">
    <property type="entry name" value="M23_peptidase"/>
    <property type="match status" value="1"/>
</dbReference>
<dbReference type="OrthoDB" id="9805070at2"/>
<dbReference type="InterPro" id="IPR016047">
    <property type="entry name" value="M23ase_b-sheet_dom"/>
</dbReference>
<evidence type="ECO:0000313" key="5">
    <source>
        <dbReference type="EMBL" id="POF29250.1"/>
    </source>
</evidence>
<evidence type="ECO:0000256" key="1">
    <source>
        <dbReference type="ARBA" id="ARBA00022729"/>
    </source>
</evidence>
<dbReference type="AlphaFoldDB" id="A0A2S3UNU7"/>
<feature type="region of interest" description="Disordered" evidence="2">
    <location>
        <begin position="1"/>
        <end position="55"/>
    </location>
</feature>
<keyword evidence="6" id="KW-1185">Reference proteome</keyword>
<evidence type="ECO:0000313" key="6">
    <source>
        <dbReference type="Proteomes" id="UP000236959"/>
    </source>
</evidence>
<dbReference type="Proteomes" id="UP000236959">
    <property type="component" value="Unassembled WGS sequence"/>
</dbReference>
<keyword evidence="1" id="KW-0732">Signal</keyword>
<reference evidence="5 6" key="1">
    <citation type="submission" date="2018-01" db="EMBL/GenBank/DDBJ databases">
        <title>Genomic Encyclopedia of Archaeal and Bacterial Type Strains, Phase II (KMG-II): from individual species to whole genera.</title>
        <authorList>
            <person name="Goeker M."/>
        </authorList>
    </citation>
    <scope>NUCLEOTIDE SEQUENCE [LARGE SCALE GENOMIC DNA]</scope>
    <source>
        <strain evidence="5 6">DSM 17023</strain>
    </source>
</reference>
<organism evidence="5 6">
    <name type="scientific">Roseibium marinum</name>
    <dbReference type="NCBI Taxonomy" id="281252"/>
    <lineage>
        <taxon>Bacteria</taxon>
        <taxon>Pseudomonadati</taxon>
        <taxon>Pseudomonadota</taxon>
        <taxon>Alphaproteobacteria</taxon>
        <taxon>Hyphomicrobiales</taxon>
        <taxon>Stappiaceae</taxon>
        <taxon>Roseibium</taxon>
    </lineage>
</organism>
<feature type="compositionally biased region" description="Polar residues" evidence="2">
    <location>
        <begin position="1"/>
        <end position="10"/>
    </location>
</feature>
<dbReference type="Pfam" id="PF01551">
    <property type="entry name" value="Peptidase_M23"/>
    <property type="match status" value="1"/>
</dbReference>
<dbReference type="PANTHER" id="PTHR21666">
    <property type="entry name" value="PEPTIDASE-RELATED"/>
    <property type="match status" value="1"/>
</dbReference>
<dbReference type="InterPro" id="IPR011055">
    <property type="entry name" value="Dup_hybrid_motif"/>
</dbReference>
<dbReference type="RefSeq" id="WP_103223940.1">
    <property type="nucleotide sequence ID" value="NZ_PPCN01000009.1"/>
</dbReference>
<keyword evidence="3" id="KW-0812">Transmembrane</keyword>
<feature type="compositionally biased region" description="Low complexity" evidence="2">
    <location>
        <begin position="39"/>
        <end position="49"/>
    </location>
</feature>
<feature type="region of interest" description="Disordered" evidence="2">
    <location>
        <begin position="92"/>
        <end position="145"/>
    </location>
</feature>
<name>A0A2S3UNU7_9HYPH</name>
<dbReference type="PANTHER" id="PTHR21666:SF289">
    <property type="entry name" value="L-ALA--D-GLU ENDOPEPTIDASE"/>
    <property type="match status" value="1"/>
</dbReference>
<evidence type="ECO:0000256" key="2">
    <source>
        <dbReference type="SAM" id="MobiDB-lite"/>
    </source>
</evidence>